<gene>
    <name evidence="2" type="ORF">Dbus_chr2Lg2379</name>
</gene>
<accession>A0A0M5J9J6</accession>
<name>A0A0M5J9J6_DROBS</name>
<protein>
    <submittedName>
        <fullName evidence="2">Maker606</fullName>
    </submittedName>
</protein>
<evidence type="ECO:0000256" key="1">
    <source>
        <dbReference type="SAM" id="SignalP"/>
    </source>
</evidence>
<evidence type="ECO:0000313" key="3">
    <source>
        <dbReference type="Proteomes" id="UP000494163"/>
    </source>
</evidence>
<dbReference type="AlphaFoldDB" id="A0A0M5J9J6"/>
<dbReference type="Proteomes" id="UP000494163">
    <property type="component" value="Chromosome 2L"/>
</dbReference>
<feature type="chain" id="PRO_5005803628" evidence="1">
    <location>
        <begin position="17"/>
        <end position="69"/>
    </location>
</feature>
<reference evidence="2 3" key="1">
    <citation type="submission" date="2015-08" db="EMBL/GenBank/DDBJ databases">
        <title>Ancestral chromatin configuration constrains chromatin evolution on differentiating sex chromosomes in Drosophila.</title>
        <authorList>
            <person name="Zhou Q."/>
            <person name="Bachtrog D."/>
        </authorList>
    </citation>
    <scope>NUCLEOTIDE SEQUENCE [LARGE SCALE GENOMIC DNA]</scope>
    <source>
        <tissue evidence="2">Whole larvae</tissue>
    </source>
</reference>
<organism evidence="2 3">
    <name type="scientific">Drosophila busckii</name>
    <name type="common">Fruit fly</name>
    <dbReference type="NCBI Taxonomy" id="30019"/>
    <lineage>
        <taxon>Eukaryota</taxon>
        <taxon>Metazoa</taxon>
        <taxon>Ecdysozoa</taxon>
        <taxon>Arthropoda</taxon>
        <taxon>Hexapoda</taxon>
        <taxon>Insecta</taxon>
        <taxon>Pterygota</taxon>
        <taxon>Neoptera</taxon>
        <taxon>Endopterygota</taxon>
        <taxon>Diptera</taxon>
        <taxon>Brachycera</taxon>
        <taxon>Muscomorpha</taxon>
        <taxon>Ephydroidea</taxon>
        <taxon>Drosophilidae</taxon>
        <taxon>Drosophila</taxon>
    </lineage>
</organism>
<feature type="signal peptide" evidence="1">
    <location>
        <begin position="1"/>
        <end position="16"/>
    </location>
</feature>
<keyword evidence="1" id="KW-0732">Signal</keyword>
<evidence type="ECO:0000313" key="2">
    <source>
        <dbReference type="EMBL" id="ALC40294.1"/>
    </source>
</evidence>
<proteinExistence type="predicted"/>
<sequence length="69" mass="7895">MWRLLLFLAALQTASTFPISSCEQLGIYLFMELNTLSRQSVLECAELLRHVINDADQLELKDADRRALV</sequence>
<keyword evidence="3" id="KW-1185">Reference proteome</keyword>
<dbReference type="EMBL" id="CP012523">
    <property type="protein sequence ID" value="ALC40294.1"/>
    <property type="molecule type" value="Genomic_DNA"/>
</dbReference>